<evidence type="ECO:0000313" key="1">
    <source>
        <dbReference type="EMBL" id="MCT7969552.1"/>
    </source>
</evidence>
<evidence type="ECO:0000313" key="2">
    <source>
        <dbReference type="Proteomes" id="UP001525890"/>
    </source>
</evidence>
<reference evidence="1 2" key="1">
    <citation type="journal article" date="2022" name="Front. Microbiol.">
        <title>High genomic differentiation and limited gene flow indicate recent cryptic speciation within the genus Laspinema (cyanobacteria).</title>
        <authorList>
            <person name="Stanojkovic A."/>
            <person name="Skoupy S."/>
            <person name="Skaloud P."/>
            <person name="Dvorak P."/>
        </authorList>
    </citation>
    <scope>NUCLEOTIDE SEQUENCE [LARGE SCALE GENOMIC DNA]</scope>
    <source>
        <strain evidence="1 2">D2a</strain>
    </source>
</reference>
<keyword evidence="2" id="KW-1185">Reference proteome</keyword>
<accession>A0ABT2MXS7</accession>
<organism evidence="1 2">
    <name type="scientific">Laspinema palackyanum D2a</name>
    <dbReference type="NCBI Taxonomy" id="2953684"/>
    <lineage>
        <taxon>Bacteria</taxon>
        <taxon>Bacillati</taxon>
        <taxon>Cyanobacteriota</taxon>
        <taxon>Cyanophyceae</taxon>
        <taxon>Oscillatoriophycideae</taxon>
        <taxon>Oscillatoriales</taxon>
        <taxon>Laspinemataceae</taxon>
        <taxon>Laspinema</taxon>
        <taxon>Laspinema palackyanum</taxon>
    </lineage>
</organism>
<proteinExistence type="predicted"/>
<dbReference type="RefSeq" id="WP_368009006.1">
    <property type="nucleotide sequence ID" value="NZ_JAMXFF010000053.1"/>
</dbReference>
<comment type="caution">
    <text evidence="1">The sequence shown here is derived from an EMBL/GenBank/DDBJ whole genome shotgun (WGS) entry which is preliminary data.</text>
</comment>
<gene>
    <name evidence="1" type="ORF">NG799_24885</name>
</gene>
<sequence length="104" mass="11937">MAITPEQRAKLLQLFETLNQTRNYVYDAYDTGLMVTAKDSVYDLWQQVDTDEILESETKQQLIEYLLAARRGISTAGGSSTEERAGRCLEQLGKVTRYLEERLK</sequence>
<dbReference type="EMBL" id="JAMXFF010000053">
    <property type="protein sequence ID" value="MCT7969552.1"/>
    <property type="molecule type" value="Genomic_DNA"/>
</dbReference>
<dbReference type="Proteomes" id="UP001525890">
    <property type="component" value="Unassembled WGS sequence"/>
</dbReference>
<protein>
    <submittedName>
        <fullName evidence="1">Uncharacterized protein</fullName>
    </submittedName>
</protein>
<name>A0ABT2MXS7_9CYAN</name>